<keyword evidence="3" id="KW-1185">Reference proteome</keyword>
<protein>
    <submittedName>
        <fullName evidence="2">DUF1538 domain-containing protein</fullName>
    </submittedName>
</protein>
<name>A0ABW4Y7Q4_9GAMM</name>
<evidence type="ECO:0000256" key="1">
    <source>
        <dbReference type="SAM" id="Phobius"/>
    </source>
</evidence>
<sequence length="608" mass="64595">MPTTEADSRDRPEPRRPPTEIRFGAFVREITVQQNRISYNNLTPKVGLDAQGSEIPYQAPRIRLRPIDAYRLIRPYVSTRFVEQIRAVVPLALYLVLFQLFILHQDILDAGIIAGGLVAVILGLMCFMEGLKVGLMPFGEVLGSTLPAKAHLHLVLLIAFLLGIGVTFAEPAIGALKAAGQIVHVESAPYLYALLNDWSDILVLGVGLGVGIAAVLGTLRFLYGWSLKPLIYLTLVPTLGLTLYILTDPELAKTLGLAWDCGAVTTGPVTVPLVLSLGIGIAASAGKGQTSLSGFGIVTLASLFPILGVELLAIYVSLVTSPEQIVAAAAEASALGAEPGWAAQTPWLEIFGGLRAILPLVLFLFLVMRLVLRERIPHPGNIAYGITLAALGMIIFNLGLTYGLSKLGAQSGGLVPASFTDIATVTGDPLYSVGVGLAVAFLFAWLLGFGATLAEPALNALGLTVENLTNGAFRKQLLMYAVSLGVAFGLALGVAKIVFGFSIAWLLIPGYLLAVVLTFFSTEEFVNIAWDSAGVTTGPVTVPLVLAMGLGFGDAMQAIEGFGILSMASICPILSVLVTGLWIQWKVRRKHRRYDEAMNTIDAQEAPA</sequence>
<evidence type="ECO:0000313" key="2">
    <source>
        <dbReference type="EMBL" id="MFD2111963.1"/>
    </source>
</evidence>
<feature type="transmembrane region" description="Helical" evidence="1">
    <location>
        <begin position="292"/>
        <end position="316"/>
    </location>
</feature>
<feature type="transmembrane region" description="Helical" evidence="1">
    <location>
        <begin position="267"/>
        <end position="285"/>
    </location>
</feature>
<feature type="transmembrane region" description="Helical" evidence="1">
    <location>
        <begin position="430"/>
        <end position="454"/>
    </location>
</feature>
<feature type="transmembrane region" description="Helical" evidence="1">
    <location>
        <begin position="384"/>
        <end position="404"/>
    </location>
</feature>
<comment type="caution">
    <text evidence="2">The sequence shown here is derived from an EMBL/GenBank/DDBJ whole genome shotgun (WGS) entry which is preliminary data.</text>
</comment>
<feature type="transmembrane region" description="Helical" evidence="1">
    <location>
        <begin position="532"/>
        <end position="552"/>
    </location>
</feature>
<accession>A0ABW4Y7Q4</accession>
<keyword evidence="1" id="KW-1133">Transmembrane helix</keyword>
<dbReference type="EMBL" id="JBHUHX010000016">
    <property type="protein sequence ID" value="MFD2111963.1"/>
    <property type="molecule type" value="Genomic_DNA"/>
</dbReference>
<keyword evidence="1" id="KW-0812">Transmembrane</keyword>
<feature type="transmembrane region" description="Helical" evidence="1">
    <location>
        <begin position="152"/>
        <end position="169"/>
    </location>
</feature>
<feature type="transmembrane region" description="Helical" evidence="1">
    <location>
        <begin position="87"/>
        <end position="104"/>
    </location>
</feature>
<proteinExistence type="predicted"/>
<feature type="transmembrane region" description="Helical" evidence="1">
    <location>
        <begin position="201"/>
        <end position="223"/>
    </location>
</feature>
<dbReference type="InterPro" id="IPR011435">
    <property type="entry name" value="UmpAB"/>
</dbReference>
<dbReference type="RefSeq" id="WP_386025831.1">
    <property type="nucleotide sequence ID" value="NZ_JBHUHX010000016.1"/>
</dbReference>
<organism evidence="2 3">
    <name type="scientific">Thiorhodococcus fuscus</name>
    <dbReference type="NCBI Taxonomy" id="527200"/>
    <lineage>
        <taxon>Bacteria</taxon>
        <taxon>Pseudomonadati</taxon>
        <taxon>Pseudomonadota</taxon>
        <taxon>Gammaproteobacteria</taxon>
        <taxon>Chromatiales</taxon>
        <taxon>Chromatiaceae</taxon>
        <taxon>Thiorhodococcus</taxon>
    </lineage>
</organism>
<feature type="transmembrane region" description="Helical" evidence="1">
    <location>
        <begin position="477"/>
        <end position="495"/>
    </location>
</feature>
<gene>
    <name evidence="2" type="ORF">ACFSJC_08940</name>
</gene>
<dbReference type="Pfam" id="PF07556">
    <property type="entry name" value="DUF1538"/>
    <property type="match status" value="2"/>
</dbReference>
<keyword evidence="1" id="KW-0472">Membrane</keyword>
<dbReference type="Proteomes" id="UP001597337">
    <property type="component" value="Unassembled WGS sequence"/>
</dbReference>
<feature type="transmembrane region" description="Helical" evidence="1">
    <location>
        <begin position="110"/>
        <end position="131"/>
    </location>
</feature>
<reference evidence="3" key="1">
    <citation type="journal article" date="2019" name="Int. J. Syst. Evol. Microbiol.">
        <title>The Global Catalogue of Microorganisms (GCM) 10K type strain sequencing project: providing services to taxonomists for standard genome sequencing and annotation.</title>
        <authorList>
            <consortium name="The Broad Institute Genomics Platform"/>
            <consortium name="The Broad Institute Genome Sequencing Center for Infectious Disease"/>
            <person name="Wu L."/>
            <person name="Ma J."/>
        </authorList>
    </citation>
    <scope>NUCLEOTIDE SEQUENCE [LARGE SCALE GENOMIC DNA]</scope>
    <source>
        <strain evidence="3">KACC 12597</strain>
    </source>
</reference>
<feature type="transmembrane region" description="Helical" evidence="1">
    <location>
        <begin position="350"/>
        <end position="372"/>
    </location>
</feature>
<evidence type="ECO:0000313" key="3">
    <source>
        <dbReference type="Proteomes" id="UP001597337"/>
    </source>
</evidence>
<feature type="transmembrane region" description="Helical" evidence="1">
    <location>
        <begin position="501"/>
        <end position="520"/>
    </location>
</feature>
<feature type="transmembrane region" description="Helical" evidence="1">
    <location>
        <begin position="564"/>
        <end position="583"/>
    </location>
</feature>
<feature type="transmembrane region" description="Helical" evidence="1">
    <location>
        <begin position="230"/>
        <end position="247"/>
    </location>
</feature>